<dbReference type="InterPro" id="IPR044839">
    <property type="entry name" value="NDR1-like"/>
</dbReference>
<dbReference type="GO" id="GO:0098542">
    <property type="term" value="P:defense response to other organism"/>
    <property type="evidence" value="ECO:0007669"/>
    <property type="project" value="InterPro"/>
</dbReference>
<feature type="transmembrane region" description="Helical" evidence="4">
    <location>
        <begin position="119"/>
        <end position="144"/>
    </location>
</feature>
<protein>
    <recommendedName>
        <fullName evidence="7">Late embryogenesis abundant protein LEA-2 subgroup domain-containing protein</fullName>
    </recommendedName>
</protein>
<evidence type="ECO:0000256" key="4">
    <source>
        <dbReference type="SAM" id="Phobius"/>
    </source>
</evidence>
<evidence type="ECO:0000313" key="5">
    <source>
        <dbReference type="EMBL" id="GAU37223.1"/>
    </source>
</evidence>
<evidence type="ECO:0000256" key="3">
    <source>
        <dbReference type="SAM" id="MobiDB-lite"/>
    </source>
</evidence>
<keyword evidence="4" id="KW-1133">Transmembrane helix</keyword>
<dbReference type="EMBL" id="DF973661">
    <property type="protein sequence ID" value="GAU37223.1"/>
    <property type="molecule type" value="Genomic_DNA"/>
</dbReference>
<comment type="subcellular location">
    <subcellularLocation>
        <location evidence="1">Membrane</location>
    </subcellularLocation>
</comment>
<feature type="compositionally biased region" description="Low complexity" evidence="3">
    <location>
        <begin position="64"/>
        <end position="77"/>
    </location>
</feature>
<evidence type="ECO:0000313" key="6">
    <source>
        <dbReference type="Proteomes" id="UP000242715"/>
    </source>
</evidence>
<dbReference type="PANTHER" id="PTHR31234">
    <property type="entry name" value="LATE EMBRYOGENESIS ABUNDANT (LEA) HYDROXYPROLINE-RICH GLYCOPROTEIN FAMILY"/>
    <property type="match status" value="1"/>
</dbReference>
<dbReference type="OrthoDB" id="903824at2759"/>
<evidence type="ECO:0000256" key="1">
    <source>
        <dbReference type="ARBA" id="ARBA00004370"/>
    </source>
</evidence>
<gene>
    <name evidence="5" type="ORF">TSUD_144570</name>
</gene>
<keyword evidence="6" id="KW-1185">Reference proteome</keyword>
<dbReference type="GO" id="GO:0005886">
    <property type="term" value="C:plasma membrane"/>
    <property type="evidence" value="ECO:0007669"/>
    <property type="project" value="TreeGrafter"/>
</dbReference>
<proteinExistence type="predicted"/>
<evidence type="ECO:0000256" key="2">
    <source>
        <dbReference type="ARBA" id="ARBA00023136"/>
    </source>
</evidence>
<evidence type="ECO:0008006" key="7">
    <source>
        <dbReference type="Google" id="ProtNLM"/>
    </source>
</evidence>
<dbReference type="AlphaFoldDB" id="A0A2Z6N5G2"/>
<feature type="region of interest" description="Disordered" evidence="3">
    <location>
        <begin position="1"/>
        <end position="77"/>
    </location>
</feature>
<organism evidence="5 6">
    <name type="scientific">Trifolium subterraneum</name>
    <name type="common">Subterranean clover</name>
    <dbReference type="NCBI Taxonomy" id="3900"/>
    <lineage>
        <taxon>Eukaryota</taxon>
        <taxon>Viridiplantae</taxon>
        <taxon>Streptophyta</taxon>
        <taxon>Embryophyta</taxon>
        <taxon>Tracheophyta</taxon>
        <taxon>Spermatophyta</taxon>
        <taxon>Magnoliopsida</taxon>
        <taxon>eudicotyledons</taxon>
        <taxon>Gunneridae</taxon>
        <taxon>Pentapetalae</taxon>
        <taxon>rosids</taxon>
        <taxon>fabids</taxon>
        <taxon>Fabales</taxon>
        <taxon>Fabaceae</taxon>
        <taxon>Papilionoideae</taxon>
        <taxon>50 kb inversion clade</taxon>
        <taxon>NPAAA clade</taxon>
        <taxon>Hologalegina</taxon>
        <taxon>IRL clade</taxon>
        <taxon>Trifolieae</taxon>
        <taxon>Trifolium</taxon>
    </lineage>
</organism>
<feature type="compositionally biased region" description="Polar residues" evidence="3">
    <location>
        <begin position="42"/>
        <end position="56"/>
    </location>
</feature>
<keyword evidence="4" id="KW-0812">Transmembrane</keyword>
<accession>A0A2Z6N5G2</accession>
<keyword evidence="2 4" id="KW-0472">Membrane</keyword>
<dbReference type="Proteomes" id="UP000242715">
    <property type="component" value="Unassembled WGS sequence"/>
</dbReference>
<name>A0A2Z6N5G2_TRISU</name>
<reference evidence="6" key="1">
    <citation type="journal article" date="2017" name="Front. Plant Sci.">
        <title>Climate Clever Clovers: New Paradigm to Reduce the Environmental Footprint of Ruminants by Breeding Low Methanogenic Forages Utilizing Haplotype Variation.</title>
        <authorList>
            <person name="Kaur P."/>
            <person name="Appels R."/>
            <person name="Bayer P.E."/>
            <person name="Keeble-Gagnere G."/>
            <person name="Wang J."/>
            <person name="Hirakawa H."/>
            <person name="Shirasawa K."/>
            <person name="Vercoe P."/>
            <person name="Stefanova K."/>
            <person name="Durmic Z."/>
            <person name="Nichols P."/>
            <person name="Revell C."/>
            <person name="Isobe S.N."/>
            <person name="Edwards D."/>
            <person name="Erskine W."/>
        </authorList>
    </citation>
    <scope>NUCLEOTIDE SEQUENCE [LARGE SCALE GENOMIC DNA]</scope>
    <source>
        <strain evidence="6">cv. Daliak</strain>
    </source>
</reference>
<sequence>MHAKTDSDVTSFDPSSPPRSPKRIPYYVQSPSRDSSHDGDKSSTIQQSPMGSPSHQSYGHHSRASSSSRISGGYNNSSLVKKGNRKVNDKVWIESKVIEEENGGYGYGYGEGFSRKVQFFIAVVGFVFVFSLFCFIIWVASWHYKPQLNVKSLTVHNFYVGVGSDITGVPTKMMTVNCSMRMTVHNPASFFGIFVSSKSVNLMYSDITVATGELKKYHQQRKSRRTVSVNIQGSKVPLYGAGANVASLVDNGKVSMMLVFEVKSRGNVVGKLVRTKHIQHVSCSIAIDPHNNKSIKLKENECRYN</sequence>
<dbReference type="PANTHER" id="PTHR31234:SF2">
    <property type="entry name" value="OS05G0199100 PROTEIN"/>
    <property type="match status" value="1"/>
</dbReference>